<dbReference type="PANTHER" id="PTHR30572:SF9">
    <property type="entry name" value="ABC TRANSPORTER PERMEASE PROTEIN"/>
    <property type="match status" value="1"/>
</dbReference>
<evidence type="ECO:0000256" key="4">
    <source>
        <dbReference type="ARBA" id="ARBA00022989"/>
    </source>
</evidence>
<dbReference type="GO" id="GO:0022857">
    <property type="term" value="F:transmembrane transporter activity"/>
    <property type="evidence" value="ECO:0007669"/>
    <property type="project" value="TreeGrafter"/>
</dbReference>
<reference evidence="9" key="1">
    <citation type="submission" date="2022-11" db="EMBL/GenBank/DDBJ databases">
        <title>Draft genome sequence of Sellimonas catena strain 18CBH55.</title>
        <authorList>
            <person name="Atsushi H."/>
            <person name="Moriya O."/>
            <person name="Mitsuo S."/>
        </authorList>
    </citation>
    <scope>NUCLEOTIDE SEQUENCE</scope>
    <source>
        <strain evidence="9">18CBH55</strain>
    </source>
</reference>
<dbReference type="GO" id="GO:0005886">
    <property type="term" value="C:plasma membrane"/>
    <property type="evidence" value="ECO:0007669"/>
    <property type="project" value="UniProtKB-SubCell"/>
</dbReference>
<organism evidence="9 10">
    <name type="scientific">Sellimonas catena</name>
    <dbReference type="NCBI Taxonomy" id="2994035"/>
    <lineage>
        <taxon>Bacteria</taxon>
        <taxon>Bacillati</taxon>
        <taxon>Bacillota</taxon>
        <taxon>Clostridia</taxon>
        <taxon>Lachnospirales</taxon>
        <taxon>Lachnospiraceae</taxon>
        <taxon>Sellimonas</taxon>
    </lineage>
</organism>
<feature type="domain" description="MacB-like periplasmic core" evidence="8">
    <location>
        <begin position="106"/>
        <end position="295"/>
    </location>
</feature>
<keyword evidence="2" id="KW-1003">Cell membrane</keyword>
<comment type="subcellular location">
    <subcellularLocation>
        <location evidence="1">Cell membrane</location>
        <topology evidence="1">Multi-pass membrane protein</topology>
    </subcellularLocation>
</comment>
<evidence type="ECO:0000259" key="8">
    <source>
        <dbReference type="Pfam" id="PF12704"/>
    </source>
</evidence>
<dbReference type="InterPro" id="IPR025857">
    <property type="entry name" value="MacB_PCD"/>
</dbReference>
<keyword evidence="4 6" id="KW-1133">Transmembrane helix</keyword>
<reference evidence="9" key="3">
    <citation type="journal article" date="2023" name="Int. J. Syst. Evol. Microbiol.">
        <title>Sellimonas catena sp. nov., isolated from human faeces.</title>
        <authorList>
            <person name="Hisatomi A."/>
            <person name="Ohkuma M."/>
            <person name="Sakamoto M."/>
        </authorList>
    </citation>
    <scope>NUCLEOTIDE SEQUENCE</scope>
    <source>
        <strain evidence="9">18CBH55</strain>
    </source>
</reference>
<dbReference type="AlphaFoldDB" id="A0A9W6CIS0"/>
<dbReference type="Proteomes" id="UP001145094">
    <property type="component" value="Unassembled WGS sequence"/>
</dbReference>
<evidence type="ECO:0000313" key="10">
    <source>
        <dbReference type="Proteomes" id="UP001145094"/>
    </source>
</evidence>
<feature type="transmembrane region" description="Helical" evidence="6">
    <location>
        <begin position="369"/>
        <end position="392"/>
    </location>
</feature>
<evidence type="ECO:0000313" key="9">
    <source>
        <dbReference type="EMBL" id="GLG91934.1"/>
    </source>
</evidence>
<keyword evidence="5 6" id="KW-0472">Membrane</keyword>
<sequence length="480" mass="53348">MNFLGLARRSVLRKPVKSILLLIVVFVISTLLLAGMSSRNASIEVQDKTRQAIGAGFLLEKNDEYRAKRIEELSKEIGDKDGELDGYYQKKIVVNGSVNWNTGTTNVFETLDLKDIEKISETKGISDYNITTAVTAVNPVDFRRIEDKDTDQSSDIGGVSLIGNRDMKMDSNVLSGNLTIKEGRMVQPDDTDVCVISEELAQENHLSVGDTLSFNDYHDKENSTVAKAKIIGIYQVGQKMSPYMQGDTYRSENVIFTDLYFPQKAEGESSPLFQRAYFKVGDVNDYDKVKEEIKNVDIQWEQYDLIDNNGNSETMSSNFNDLGKISNVMILVISIASLFILVLIFLFWLKNRVHEIGVFLSLGVSKFSILGQIWSEAVIIAILSIGLSFAVAPAVSQMTTEYLVEGQVQQAQEKEQNESGMVATDYVAPEQNVQNVNVSITPTLYLLDGTGVLFLITASVMVSGIVILKRNPKDILSEMS</sequence>
<comment type="caution">
    <text evidence="9">The sequence shown here is derived from an EMBL/GenBank/DDBJ whole genome shotgun (WGS) entry which is preliminary data.</text>
</comment>
<gene>
    <name evidence="9" type="ORF">Selli2_33610</name>
</gene>
<evidence type="ECO:0000256" key="1">
    <source>
        <dbReference type="ARBA" id="ARBA00004651"/>
    </source>
</evidence>
<evidence type="ECO:0000256" key="2">
    <source>
        <dbReference type="ARBA" id="ARBA00022475"/>
    </source>
</evidence>
<dbReference type="RefSeq" id="WP_281845915.1">
    <property type="nucleotide sequence ID" value="NZ_BSCH01000030.1"/>
</dbReference>
<reference evidence="9" key="2">
    <citation type="submission" date="2022-11" db="EMBL/GenBank/DDBJ databases">
        <title>Draft genome sequence of Sellimonas catena strain 18CBH55.</title>
        <authorList>
            <person name="Hisatomi A."/>
            <person name="Ohkuma M."/>
            <person name="Sakamoto M."/>
        </authorList>
    </citation>
    <scope>NUCLEOTIDE SEQUENCE</scope>
    <source>
        <strain evidence="9">18CBH55</strain>
    </source>
</reference>
<proteinExistence type="predicted"/>
<name>A0A9W6CIS0_9FIRM</name>
<evidence type="ECO:0000259" key="7">
    <source>
        <dbReference type="Pfam" id="PF02687"/>
    </source>
</evidence>
<dbReference type="Pfam" id="PF12704">
    <property type="entry name" value="MacB_PCD"/>
    <property type="match status" value="1"/>
</dbReference>
<dbReference type="EMBL" id="BSCH01000030">
    <property type="protein sequence ID" value="GLG91934.1"/>
    <property type="molecule type" value="Genomic_DNA"/>
</dbReference>
<dbReference type="PANTHER" id="PTHR30572">
    <property type="entry name" value="MEMBRANE COMPONENT OF TRANSPORTER-RELATED"/>
    <property type="match status" value="1"/>
</dbReference>
<evidence type="ECO:0000256" key="5">
    <source>
        <dbReference type="ARBA" id="ARBA00023136"/>
    </source>
</evidence>
<evidence type="ECO:0000256" key="3">
    <source>
        <dbReference type="ARBA" id="ARBA00022692"/>
    </source>
</evidence>
<dbReference type="Pfam" id="PF02687">
    <property type="entry name" value="FtsX"/>
    <property type="match status" value="1"/>
</dbReference>
<protein>
    <submittedName>
        <fullName evidence="9">Permease</fullName>
    </submittedName>
</protein>
<feature type="transmembrane region" description="Helical" evidence="6">
    <location>
        <begin position="444"/>
        <end position="468"/>
    </location>
</feature>
<accession>A0A9W6CIS0</accession>
<dbReference type="InterPro" id="IPR050250">
    <property type="entry name" value="Macrolide_Exporter_MacB"/>
</dbReference>
<feature type="domain" description="ABC3 transporter permease C-terminal" evidence="7">
    <location>
        <begin position="328"/>
        <end position="470"/>
    </location>
</feature>
<feature type="transmembrane region" description="Helical" evidence="6">
    <location>
        <begin position="328"/>
        <end position="349"/>
    </location>
</feature>
<keyword evidence="3 6" id="KW-0812">Transmembrane</keyword>
<dbReference type="InterPro" id="IPR003838">
    <property type="entry name" value="ABC3_permease_C"/>
</dbReference>
<evidence type="ECO:0000256" key="6">
    <source>
        <dbReference type="SAM" id="Phobius"/>
    </source>
</evidence>